<evidence type="ECO:0000256" key="2">
    <source>
        <dbReference type="PIRSR" id="PIRSR600101-1"/>
    </source>
</evidence>
<feature type="active site" description="Nucleophile" evidence="2">
    <location>
        <position position="387"/>
    </location>
</feature>
<dbReference type="GO" id="GO:0103068">
    <property type="term" value="F:leukotriene C4 gamma-glutamyl transferase activity"/>
    <property type="evidence" value="ECO:0007669"/>
    <property type="project" value="UniProtKB-EC"/>
</dbReference>
<evidence type="ECO:0000256" key="3">
    <source>
        <dbReference type="PIRSR" id="PIRSR600101-2"/>
    </source>
</evidence>
<keyword evidence="4 5" id="KW-0378">Hydrolase</keyword>
<dbReference type="Pfam" id="PF01019">
    <property type="entry name" value="G_glu_transpept"/>
    <property type="match status" value="1"/>
</dbReference>
<dbReference type="InterPro" id="IPR055262">
    <property type="entry name" value="GGT_CS"/>
</dbReference>
<dbReference type="InterPro" id="IPR043137">
    <property type="entry name" value="GGT_ssub_C"/>
</dbReference>
<feature type="non-terminal residue" evidence="5">
    <location>
        <position position="1"/>
    </location>
</feature>
<comment type="subcellular location">
    <subcellularLocation>
        <location evidence="4">Membrane</location>
        <topology evidence="4">Single-pass type II membrane protein</topology>
    </subcellularLocation>
</comment>
<dbReference type="GO" id="GO:0036374">
    <property type="term" value="F:glutathione hydrolase activity"/>
    <property type="evidence" value="ECO:0007669"/>
    <property type="project" value="UniProtKB-UniRule"/>
</dbReference>
<reference evidence="5 6" key="1">
    <citation type="submission" date="2019-09" db="EMBL/GenBank/DDBJ databases">
        <title>Bird 10,000 Genomes (B10K) Project - Family phase.</title>
        <authorList>
            <person name="Zhang G."/>
        </authorList>
    </citation>
    <scope>NUCLEOTIDE SEQUENCE [LARGE SCALE GENOMIC DNA]</scope>
    <source>
        <strain evidence="5">B10K-DU-012-14</strain>
        <tissue evidence="5">Blood</tissue>
    </source>
</reference>
<protein>
    <recommendedName>
        <fullName evidence="4">Glutathione hydrolase</fullName>
        <ecNumber evidence="4">2.3.2.2</ecNumber>
        <ecNumber evidence="4">3.4.19.13</ecNumber>
    </recommendedName>
    <alternativeName>
        <fullName evidence="4">Gamma-glutamyltransferase</fullName>
    </alternativeName>
    <alternativeName>
        <fullName evidence="4">Gamma-glutamyltranspeptidase</fullName>
    </alternativeName>
</protein>
<keyword evidence="4" id="KW-0012">Acyltransferase</keyword>
<dbReference type="EMBL" id="VZTS01027004">
    <property type="protein sequence ID" value="NXT57605.1"/>
    <property type="molecule type" value="Genomic_DNA"/>
</dbReference>
<comment type="catalytic activity">
    <reaction evidence="4">
        <text>an S-substituted glutathione + H2O = an S-substituted L-cysteinylglycine + L-glutamate</text>
        <dbReference type="Rhea" id="RHEA:59468"/>
        <dbReference type="ChEBI" id="CHEBI:15377"/>
        <dbReference type="ChEBI" id="CHEBI:29985"/>
        <dbReference type="ChEBI" id="CHEBI:90779"/>
        <dbReference type="ChEBI" id="CHEBI:143103"/>
        <dbReference type="EC" id="3.4.19.13"/>
    </reaction>
</comment>
<sequence>IDMSTGKICCLVLLTLGVLAVVVVLVVTLTQPKCGPQRYLHGAVAADTETCSVIGRDILKSGGTAVDAAIAGLICTSVMNPQSSGLGGGVVFTIYNASTGTVEVINARETVPREFYHSLLSDCATTKFFIGSRWIAVPGELRGYEEAHKRYGRLPWKALFEPTIKLLSEPLAISLLMDKILHHPEFTTPGKNLCPLICDGQRFLKHGETFRWPALQQTLRTVAEHGAAAFYDGQIGKALVEDIRKAGSTISLEDLRSYKAEVSSALNVILDNHTTLFSPGPPMGGAVLMFILKILEEYKFHEASLATPKEKVETYHRIAEALKFGNMLRPLMSDPAFSKGQVSVETMLSDKTAEFVRHKIDARGDHPLNHYNLFESIYNHRYKSNGTSHISVLAADGSAVSATSTINYPFGSFVYSNQTGIILNNELADFCIANRSLQPGEYSHPQNKPRGQTSHMGGIILSASSLGEKPPSAMMPSILISKTGDMLVIGGAGGARIVSATAMAIINKLWFGYDLEHAISAPIMHIDGENIQFEERFSEEVRSGLLERGHKEKQAEFALNVVQGISKEGKCISAYSDKRKMGKSAGY</sequence>
<comment type="function">
    <text evidence="4">Cleaves the gamma-glutamyl peptide bond of glutathione and glutathione conjugates.</text>
</comment>
<dbReference type="GO" id="GO:1901750">
    <property type="term" value="P:leukotriene D4 biosynthetic process"/>
    <property type="evidence" value="ECO:0007669"/>
    <property type="project" value="TreeGrafter"/>
</dbReference>
<feature type="binding site" evidence="3">
    <location>
        <position position="429"/>
    </location>
    <ligand>
        <name>L-glutamate</name>
        <dbReference type="ChEBI" id="CHEBI:29985"/>
    </ligand>
</feature>
<dbReference type="UniPathway" id="UPA00204"/>
<comment type="catalytic activity">
    <reaction evidence="4">
        <text>glutathione + H2O = L-cysteinylglycine + L-glutamate</text>
        <dbReference type="Rhea" id="RHEA:28807"/>
        <dbReference type="ChEBI" id="CHEBI:15377"/>
        <dbReference type="ChEBI" id="CHEBI:29985"/>
        <dbReference type="ChEBI" id="CHEBI:57925"/>
        <dbReference type="ChEBI" id="CHEBI:61694"/>
        <dbReference type="EC" id="3.4.19.13"/>
    </reaction>
</comment>
<feature type="binding site" evidence="3">
    <location>
        <position position="494"/>
    </location>
    <ligand>
        <name>L-glutamate</name>
        <dbReference type="ChEBI" id="CHEBI:29985"/>
    </ligand>
</feature>
<name>A0A7L3DQZ9_PLUSO</name>
<evidence type="ECO:0000313" key="5">
    <source>
        <dbReference type="EMBL" id="NXT57605.1"/>
    </source>
</evidence>
<proteinExistence type="inferred from homology"/>
<feature type="binding site" evidence="3">
    <location>
        <begin position="405"/>
        <end position="407"/>
    </location>
    <ligand>
        <name>L-glutamate</name>
        <dbReference type="ChEBI" id="CHEBI:29985"/>
    </ligand>
</feature>
<dbReference type="InterPro" id="IPR000101">
    <property type="entry name" value="GGT_peptidase"/>
</dbReference>
<dbReference type="PANTHER" id="PTHR11686:SF19">
    <property type="entry name" value="GLUTATHIONE HYDROLASE 5 PROENZYME"/>
    <property type="match status" value="1"/>
</dbReference>
<dbReference type="Gene3D" id="1.10.246.130">
    <property type="match status" value="1"/>
</dbReference>
<comment type="caution">
    <text evidence="5">The sequence shown here is derived from an EMBL/GenBank/DDBJ whole genome shotgun (WGS) entry which is preliminary data.</text>
</comment>
<dbReference type="GO" id="GO:0005886">
    <property type="term" value="C:plasma membrane"/>
    <property type="evidence" value="ECO:0007669"/>
    <property type="project" value="TreeGrafter"/>
</dbReference>
<keyword evidence="4" id="KW-0808">Transferase</keyword>
<dbReference type="InterPro" id="IPR029055">
    <property type="entry name" value="Ntn_hydrolases_N"/>
</dbReference>
<comment type="catalytic activity">
    <reaction evidence="4">
        <text>an N-terminal (5-L-glutamyl)-[peptide] + an alpha-amino acid = 5-L-glutamyl amino acid + an N-terminal L-alpha-aminoacyl-[peptide]</text>
        <dbReference type="Rhea" id="RHEA:23904"/>
        <dbReference type="Rhea" id="RHEA-COMP:9780"/>
        <dbReference type="Rhea" id="RHEA-COMP:9795"/>
        <dbReference type="ChEBI" id="CHEBI:77644"/>
        <dbReference type="ChEBI" id="CHEBI:78597"/>
        <dbReference type="ChEBI" id="CHEBI:78599"/>
        <dbReference type="ChEBI" id="CHEBI:78608"/>
        <dbReference type="EC" id="2.3.2.2"/>
    </reaction>
</comment>
<evidence type="ECO:0000313" key="6">
    <source>
        <dbReference type="Proteomes" id="UP000519225"/>
    </source>
</evidence>
<comment type="similarity">
    <text evidence="1">Belongs to the gamma-glutamyltransferase family.</text>
</comment>
<keyword evidence="6" id="KW-1185">Reference proteome</keyword>
<organism evidence="5 6">
    <name type="scientific">Pluvianellus socialis</name>
    <name type="common">Magellanic plover</name>
    <dbReference type="NCBI Taxonomy" id="227228"/>
    <lineage>
        <taxon>Eukaryota</taxon>
        <taxon>Metazoa</taxon>
        <taxon>Chordata</taxon>
        <taxon>Craniata</taxon>
        <taxon>Vertebrata</taxon>
        <taxon>Euteleostomi</taxon>
        <taxon>Archelosauria</taxon>
        <taxon>Archosauria</taxon>
        <taxon>Dinosauria</taxon>
        <taxon>Saurischia</taxon>
        <taxon>Theropoda</taxon>
        <taxon>Coelurosauria</taxon>
        <taxon>Aves</taxon>
        <taxon>Neognathae</taxon>
        <taxon>Neoaves</taxon>
        <taxon>Charadriiformes</taxon>
        <taxon>Charadriidae</taxon>
        <taxon>Pluvianellus</taxon>
    </lineage>
</organism>
<comment type="pathway">
    <text evidence="4">Sulfur metabolism; glutathione metabolism.</text>
</comment>
<dbReference type="PANTHER" id="PTHR11686">
    <property type="entry name" value="GAMMA GLUTAMYL TRANSPEPTIDASE"/>
    <property type="match status" value="1"/>
</dbReference>
<dbReference type="AlphaFoldDB" id="A0A7L3DQZ9"/>
<dbReference type="InterPro" id="IPR043138">
    <property type="entry name" value="GGT_lsub"/>
</dbReference>
<accession>A0A7L3DQZ9</accession>
<gene>
    <name evidence="5" type="primary">Ggt5</name>
    <name evidence="5" type="ORF">PLUSOC_R03465</name>
</gene>
<feature type="binding site" evidence="3">
    <location>
        <position position="108"/>
    </location>
    <ligand>
        <name>L-glutamate</name>
        <dbReference type="ChEBI" id="CHEBI:29985"/>
    </ligand>
</feature>
<feature type="non-terminal residue" evidence="5">
    <location>
        <position position="587"/>
    </location>
</feature>
<dbReference type="Proteomes" id="UP000519225">
    <property type="component" value="Unassembled WGS sequence"/>
</dbReference>
<evidence type="ECO:0000256" key="4">
    <source>
        <dbReference type="RuleBase" id="RU368068"/>
    </source>
</evidence>
<evidence type="ECO:0000256" key="1">
    <source>
        <dbReference type="ARBA" id="ARBA00009381"/>
    </source>
</evidence>
<dbReference type="PROSITE" id="PS00462">
    <property type="entry name" value="G_GLU_TRANSPEPTIDASE"/>
    <property type="match status" value="1"/>
</dbReference>
<dbReference type="GO" id="GO:0006751">
    <property type="term" value="P:glutathione catabolic process"/>
    <property type="evidence" value="ECO:0007669"/>
    <property type="project" value="UniProtKB-UniRule"/>
</dbReference>
<dbReference type="EC" id="3.4.19.13" evidence="4"/>
<dbReference type="EC" id="2.3.2.2" evidence="4"/>
<dbReference type="SUPFAM" id="SSF56235">
    <property type="entry name" value="N-terminal nucleophile aminohydrolases (Ntn hydrolases)"/>
    <property type="match status" value="1"/>
</dbReference>
<dbReference type="GO" id="GO:0006954">
    <property type="term" value="P:inflammatory response"/>
    <property type="evidence" value="ECO:0007669"/>
    <property type="project" value="TreeGrafter"/>
</dbReference>
<dbReference type="Gene3D" id="3.60.20.40">
    <property type="match status" value="1"/>
</dbReference>
<dbReference type="PRINTS" id="PR01210">
    <property type="entry name" value="GGTRANSPTASE"/>
</dbReference>
<dbReference type="GO" id="GO:0002951">
    <property type="term" value="F:leukotriene-C(4) hydrolase"/>
    <property type="evidence" value="ECO:0007669"/>
    <property type="project" value="TreeGrafter"/>
</dbReference>
<dbReference type="FunFam" id="1.10.246.130:FF:000001">
    <property type="entry name" value="Gamma-glutamyltransferase 5 isoform 1"/>
    <property type="match status" value="1"/>
</dbReference>